<accession>A0A1F6A7P9</accession>
<protein>
    <recommendedName>
        <fullName evidence="2">GHMP kinase N-terminal domain-containing protein</fullName>
    </recommendedName>
</protein>
<dbReference type="GO" id="GO:0016791">
    <property type="term" value="F:phosphatase activity"/>
    <property type="evidence" value="ECO:0007669"/>
    <property type="project" value="InterPro"/>
</dbReference>
<organism evidence="3 4">
    <name type="scientific">Candidatus Gottesmanbacteria bacterium RIFCSPHIGHO2_02_FULL_40_13</name>
    <dbReference type="NCBI Taxonomy" id="1798384"/>
    <lineage>
        <taxon>Bacteria</taxon>
        <taxon>Candidatus Gottesmaniibacteriota</taxon>
    </lineage>
</organism>
<evidence type="ECO:0000313" key="3">
    <source>
        <dbReference type="EMBL" id="OGG20691.1"/>
    </source>
</evidence>
<name>A0A1F6A7P9_9BACT</name>
<dbReference type="GO" id="GO:0016301">
    <property type="term" value="F:kinase activity"/>
    <property type="evidence" value="ECO:0007669"/>
    <property type="project" value="UniProtKB-KW"/>
</dbReference>
<dbReference type="Pfam" id="PF13242">
    <property type="entry name" value="Hydrolase_like"/>
    <property type="match status" value="1"/>
</dbReference>
<dbReference type="GO" id="GO:0005975">
    <property type="term" value="P:carbohydrate metabolic process"/>
    <property type="evidence" value="ECO:0007669"/>
    <property type="project" value="InterPro"/>
</dbReference>
<dbReference type="InterPro" id="IPR001174">
    <property type="entry name" value="HddA/FKP"/>
</dbReference>
<dbReference type="SUPFAM" id="SSF56784">
    <property type="entry name" value="HAD-like"/>
    <property type="match status" value="1"/>
</dbReference>
<dbReference type="PRINTS" id="PR00960">
    <property type="entry name" value="LMBPPROTEIN"/>
</dbReference>
<dbReference type="GO" id="GO:0005524">
    <property type="term" value="F:ATP binding"/>
    <property type="evidence" value="ECO:0007669"/>
    <property type="project" value="InterPro"/>
</dbReference>
<dbReference type="PANTHER" id="PTHR42891:SF1">
    <property type="entry name" value="D-GLYCERO-BETA-D-MANNO-HEPTOSE-1,7-BISPHOSPHATE 7-PHOSPHATASE"/>
    <property type="match status" value="1"/>
</dbReference>
<dbReference type="InterPro" id="IPR023214">
    <property type="entry name" value="HAD_sf"/>
</dbReference>
<feature type="domain" description="GHMP kinase N-terminal" evidence="2">
    <location>
        <begin position="92"/>
        <end position="152"/>
    </location>
</feature>
<dbReference type="Gene3D" id="3.40.50.1000">
    <property type="entry name" value="HAD superfamily/HAD-like"/>
    <property type="match status" value="1"/>
</dbReference>
<dbReference type="EMBL" id="MFJN01000037">
    <property type="protein sequence ID" value="OGG20691.1"/>
    <property type="molecule type" value="Genomic_DNA"/>
</dbReference>
<keyword evidence="1" id="KW-0808">Transferase</keyword>
<evidence type="ECO:0000259" key="2">
    <source>
        <dbReference type="Pfam" id="PF00288"/>
    </source>
</evidence>
<dbReference type="InterPro" id="IPR004446">
    <property type="entry name" value="Heptose_bisP_phosphatase"/>
</dbReference>
<dbReference type="InterPro" id="IPR036412">
    <property type="entry name" value="HAD-like_sf"/>
</dbReference>
<dbReference type="PANTHER" id="PTHR42891">
    <property type="entry name" value="D-GLYCERO-BETA-D-MANNO-HEPTOSE-1,7-BISPHOSPHATE 7-PHOSPHATASE"/>
    <property type="match status" value="1"/>
</dbReference>
<dbReference type="Gene3D" id="3.30.230.120">
    <property type="match status" value="1"/>
</dbReference>
<reference evidence="3 4" key="1">
    <citation type="journal article" date="2016" name="Nat. Commun.">
        <title>Thousands of microbial genomes shed light on interconnected biogeochemical processes in an aquifer system.</title>
        <authorList>
            <person name="Anantharaman K."/>
            <person name="Brown C.T."/>
            <person name="Hug L.A."/>
            <person name="Sharon I."/>
            <person name="Castelle C.J."/>
            <person name="Probst A.J."/>
            <person name="Thomas B.C."/>
            <person name="Singh A."/>
            <person name="Wilkins M.J."/>
            <person name="Karaoz U."/>
            <person name="Brodie E.L."/>
            <person name="Williams K.H."/>
            <person name="Hubbard S.S."/>
            <person name="Banfield J.F."/>
        </authorList>
    </citation>
    <scope>NUCLEOTIDE SEQUENCE [LARGE SCALE GENOMIC DNA]</scope>
</reference>
<dbReference type="AlphaFoldDB" id="A0A1F6A7P9"/>
<evidence type="ECO:0000313" key="4">
    <source>
        <dbReference type="Proteomes" id="UP000177092"/>
    </source>
</evidence>
<comment type="caution">
    <text evidence="3">The sequence shown here is derived from an EMBL/GenBank/DDBJ whole genome shotgun (WGS) entry which is preliminary data.</text>
</comment>
<proteinExistence type="predicted"/>
<sequence length="292" mass="32612">MDETATCIAKAPVRISFSGGGTDFPEYFTKYGGCVLSTTINKYITLKLSKSKKLNDIRIHLESFKSTKVIKSTKLRRVENNLYTPIISTLRMFHEILGLELDISSDIKPGNGLGTSSALVVSLIGGLSACSKTRITKEKLAQKAGYILVFHSNKGGAFQKKGMTERSLRLLDTAFRRLLVNNGVKTKVYTYYCSHYPDMKNHIQCSCRKPKTGLFEKAIKELNIDPRISFAIGDKISDLIPALAVSVKRAVLVKRNGEYFDIKQSEDKINIDRCNNLSEAFEIILSLEQKVV</sequence>
<dbReference type="SUPFAM" id="SSF54211">
    <property type="entry name" value="Ribosomal protein S5 domain 2-like"/>
    <property type="match status" value="1"/>
</dbReference>
<keyword evidence="1" id="KW-0418">Kinase</keyword>
<dbReference type="InterPro" id="IPR006204">
    <property type="entry name" value="GHMP_kinase_N_dom"/>
</dbReference>
<dbReference type="STRING" id="1798384.A3D03_00075"/>
<evidence type="ECO:0000256" key="1">
    <source>
        <dbReference type="ARBA" id="ARBA00022777"/>
    </source>
</evidence>
<dbReference type="Pfam" id="PF00288">
    <property type="entry name" value="GHMP_kinases_N"/>
    <property type="match status" value="1"/>
</dbReference>
<gene>
    <name evidence="3" type="ORF">A3D03_00075</name>
</gene>
<dbReference type="InterPro" id="IPR020568">
    <property type="entry name" value="Ribosomal_Su5_D2-typ_SF"/>
</dbReference>
<dbReference type="Proteomes" id="UP000177092">
    <property type="component" value="Unassembled WGS sequence"/>
</dbReference>